<dbReference type="Proteomes" id="UP001652461">
    <property type="component" value="Unassembled WGS sequence"/>
</dbReference>
<dbReference type="RefSeq" id="WP_158361643.1">
    <property type="nucleotide sequence ID" value="NZ_JAOQKC010000002.1"/>
</dbReference>
<proteinExistence type="predicted"/>
<dbReference type="EMBL" id="JAOQKC010000002">
    <property type="protein sequence ID" value="MCU6695563.1"/>
    <property type="molecule type" value="Genomic_DNA"/>
</dbReference>
<protein>
    <submittedName>
        <fullName evidence="2">RRXRR domain-containing protein</fullName>
    </submittedName>
</protein>
<sequence>MVYVIDKQGNPLMPMERYGKVRRMLKSGRARVYSRTPFVIQLCYDIKEPKCQEVVLGVDAGHKELALSGCSSAQELYAAKVMLRTDVPKLMEAKKNFKRRRKINRRYRAKRSQNRKRNSEHGWAAPSVKVKVDEIIQAILRVKQILPVTEVRMEIAEFNYPQIRQYIYDGIAIPHELDLYDVRQYMLWNSYHTCESCKGREDTKKLIVVGQEAKDMVVLCANCYLRYEAGKKKLPKPKMRKSPADIPEFGMVRKYLRRRIYSAIDPSEIVEVYGYQTKIRREKFKLPYSKLNNAFAIAASTESQSSSDKVYCYKILRRHNRMLHNATVLKGGTRKLHQAPYIVKGFRLWDKVLFENQECFVAGRRKTGYFLLKDIKGNIVHTAASYKRIRLLEMSKGYIVAEYSRKESMFGAE</sequence>
<evidence type="ECO:0000313" key="2">
    <source>
        <dbReference type="EMBL" id="MCU6695563.1"/>
    </source>
</evidence>
<feature type="domain" description="RRXRR" evidence="1">
    <location>
        <begin position="2"/>
        <end position="165"/>
    </location>
</feature>
<gene>
    <name evidence="2" type="ORF">OCV63_01465</name>
</gene>
<reference evidence="2 3" key="1">
    <citation type="journal article" date="2021" name="ISME Commun">
        <title>Automated analysis of genomic sequences facilitates high-throughput and comprehensive description of bacteria.</title>
        <authorList>
            <person name="Hitch T.C.A."/>
        </authorList>
    </citation>
    <scope>NUCLEOTIDE SEQUENCE [LARGE SCALE GENOMIC DNA]</scope>
    <source>
        <strain evidence="2 3">Sanger_04</strain>
    </source>
</reference>
<evidence type="ECO:0000313" key="3">
    <source>
        <dbReference type="Proteomes" id="UP001652461"/>
    </source>
</evidence>
<evidence type="ECO:0000259" key="1">
    <source>
        <dbReference type="Pfam" id="PF14239"/>
    </source>
</evidence>
<keyword evidence="3" id="KW-1185">Reference proteome</keyword>
<dbReference type="Pfam" id="PF14239">
    <property type="entry name" value="RRXRR"/>
    <property type="match status" value="1"/>
</dbReference>
<comment type="caution">
    <text evidence="2">The sequence shown here is derived from an EMBL/GenBank/DDBJ whole genome shotgun (WGS) entry which is preliminary data.</text>
</comment>
<dbReference type="InterPro" id="IPR025938">
    <property type="entry name" value="RRXRR_dom"/>
</dbReference>
<accession>A0ABT2RTC8</accession>
<organism evidence="2 3">
    <name type="scientific">Laedolimicola ammoniilytica</name>
    <dbReference type="NCBI Taxonomy" id="2981771"/>
    <lineage>
        <taxon>Bacteria</taxon>
        <taxon>Bacillati</taxon>
        <taxon>Bacillota</taxon>
        <taxon>Clostridia</taxon>
        <taxon>Lachnospirales</taxon>
        <taxon>Lachnospiraceae</taxon>
        <taxon>Laedolimicola</taxon>
    </lineage>
</organism>
<name>A0ABT2RTC8_9FIRM</name>